<name>A0A382MS98_9ZZZZ</name>
<evidence type="ECO:0000313" key="1">
    <source>
        <dbReference type="EMBL" id="SVC51596.1"/>
    </source>
</evidence>
<organism evidence="1">
    <name type="scientific">marine metagenome</name>
    <dbReference type="NCBI Taxonomy" id="408172"/>
    <lineage>
        <taxon>unclassified sequences</taxon>
        <taxon>metagenomes</taxon>
        <taxon>ecological metagenomes</taxon>
    </lineage>
</organism>
<protein>
    <submittedName>
        <fullName evidence="1">Uncharacterized protein</fullName>
    </submittedName>
</protein>
<feature type="non-terminal residue" evidence="1">
    <location>
        <position position="1"/>
    </location>
</feature>
<reference evidence="1" key="1">
    <citation type="submission" date="2018-05" db="EMBL/GenBank/DDBJ databases">
        <authorList>
            <person name="Lanie J.A."/>
            <person name="Ng W.-L."/>
            <person name="Kazmierczak K.M."/>
            <person name="Andrzejewski T.M."/>
            <person name="Davidsen T.M."/>
            <person name="Wayne K.J."/>
            <person name="Tettelin H."/>
            <person name="Glass J.I."/>
            <person name="Rusch D."/>
            <person name="Podicherti R."/>
            <person name="Tsui H.-C.T."/>
            <person name="Winkler M.E."/>
        </authorList>
    </citation>
    <scope>NUCLEOTIDE SEQUENCE</scope>
</reference>
<dbReference type="EMBL" id="UINC01095479">
    <property type="protein sequence ID" value="SVC51596.1"/>
    <property type="molecule type" value="Genomic_DNA"/>
</dbReference>
<accession>A0A382MS98</accession>
<sequence>PSLLMAAINHGGTFYRLDSGIIYWTGYLVQNSTHNLDPFIWKRATIFVRK</sequence>
<proteinExistence type="predicted"/>
<dbReference type="AlphaFoldDB" id="A0A382MS98"/>
<gene>
    <name evidence="1" type="ORF">METZ01_LOCUS304450</name>
</gene>